<dbReference type="STRING" id="372326.A0A1V4KHQ4"/>
<dbReference type="GO" id="GO:0007585">
    <property type="term" value="P:respiratory gaseous exchange by respiratory system"/>
    <property type="evidence" value="ECO:0007669"/>
    <property type="project" value="UniProtKB-KW"/>
</dbReference>
<sequence length="231" mass="25433">MESSVKQVVVEEPLDPDKGCCKPGCCCWPCALCCSKCCLPRCCKCPSCCGCHGCGGCGSCVKRSLCFVPRLLCYLPRKLLGCTHHLKCLLITVVVVVLLVVIIAGALLMWLRADQRHADAVLWMGMMRGPAWEENAATFYLDSGDGNPATVIYDYKNLLVSYRSQLHRACYITRMDKDNIPGLDTIAETFQRRQVEEKLALPLADRSLLVLRSSLSASFALEMILGALSSF</sequence>
<dbReference type="SMART" id="SM00019">
    <property type="entry name" value="SF_P"/>
    <property type="match status" value="1"/>
</dbReference>
<dbReference type="GO" id="GO:0005615">
    <property type="term" value="C:extracellular space"/>
    <property type="evidence" value="ECO:0007669"/>
    <property type="project" value="TreeGrafter"/>
</dbReference>
<evidence type="ECO:0000313" key="13">
    <source>
        <dbReference type="EMBL" id="OPJ83945.1"/>
    </source>
</evidence>
<keyword evidence="11" id="KW-0812">Transmembrane</keyword>
<dbReference type="InterPro" id="IPR007084">
    <property type="entry name" value="BRICHOS_dom"/>
</dbReference>
<keyword evidence="7" id="KW-1015">Disulfide bond</keyword>
<keyword evidence="3" id="KW-0767">Surface film</keyword>
<dbReference type="InterPro" id="IPR001729">
    <property type="entry name" value="SP-C"/>
</dbReference>
<dbReference type="Proteomes" id="UP000190648">
    <property type="component" value="Unassembled WGS sequence"/>
</dbReference>
<keyword evidence="5" id="KW-0305">Gaseous exchange</keyword>
<comment type="function">
    <text evidence="1">Pulmonary surfactant associated proteins promote alveolar stability by lowering the surface tension at the air-liquid interface in the peripheral air spaces.</text>
</comment>
<keyword evidence="14" id="KW-1185">Reference proteome</keyword>
<feature type="domain" description="BRICHOS" evidence="12">
    <location>
        <begin position="143"/>
        <end position="231"/>
    </location>
</feature>
<dbReference type="Gene3D" id="3.30.390.150">
    <property type="match status" value="1"/>
</dbReference>
<evidence type="ECO:0000256" key="1">
    <source>
        <dbReference type="ARBA" id="ARBA00002263"/>
    </source>
</evidence>
<dbReference type="OrthoDB" id="9888901at2759"/>
<evidence type="ECO:0000256" key="6">
    <source>
        <dbReference type="ARBA" id="ARBA00023139"/>
    </source>
</evidence>
<accession>A0A1V4KHQ4</accession>
<dbReference type="Pfam" id="PF04089">
    <property type="entry name" value="BRICHOS"/>
    <property type="match status" value="1"/>
</dbReference>
<evidence type="ECO:0000256" key="5">
    <source>
        <dbReference type="ARBA" id="ARBA00022713"/>
    </source>
</evidence>
<dbReference type="SMART" id="SM01039">
    <property type="entry name" value="BRICHOS"/>
    <property type="match status" value="1"/>
</dbReference>
<comment type="caution">
    <text evidence="13">The sequence shown here is derived from an EMBL/GenBank/DDBJ whole genome shotgun (WGS) entry which is preliminary data.</text>
</comment>
<dbReference type="PANTHER" id="PTHR10800">
    <property type="entry name" value="PULMONARY SURFACTANT-ASSOCIATED PROTEIN C"/>
    <property type="match status" value="1"/>
</dbReference>
<evidence type="ECO:0000256" key="8">
    <source>
        <dbReference type="ARBA" id="ARBA00023288"/>
    </source>
</evidence>
<protein>
    <recommendedName>
        <fullName evidence="9">Surfactant protein C</fullName>
    </recommendedName>
    <alternativeName>
        <fullName evidence="10">Pulmonary surfactant-associated protein C</fullName>
    </alternativeName>
</protein>
<dbReference type="PANTHER" id="PTHR10800:SF4">
    <property type="entry name" value="PULMONARY SURFACTANT-ASSOCIATED PROTEIN C"/>
    <property type="match status" value="1"/>
</dbReference>
<evidence type="ECO:0000256" key="11">
    <source>
        <dbReference type="SAM" id="Phobius"/>
    </source>
</evidence>
<evidence type="ECO:0000313" key="14">
    <source>
        <dbReference type="Proteomes" id="UP000190648"/>
    </source>
</evidence>
<evidence type="ECO:0000259" key="12">
    <source>
        <dbReference type="PROSITE" id="PS50869"/>
    </source>
</evidence>
<comment type="subcellular location">
    <subcellularLocation>
        <location evidence="2">Secreted</location>
        <location evidence="2">Extracellular space</location>
        <location evidence="2">Surface film</location>
    </subcellularLocation>
</comment>
<dbReference type="EMBL" id="LSYS01003090">
    <property type="protein sequence ID" value="OPJ83945.1"/>
    <property type="molecule type" value="Genomic_DNA"/>
</dbReference>
<organism evidence="13 14">
    <name type="scientific">Patagioenas fasciata monilis</name>
    <dbReference type="NCBI Taxonomy" id="372326"/>
    <lineage>
        <taxon>Eukaryota</taxon>
        <taxon>Metazoa</taxon>
        <taxon>Chordata</taxon>
        <taxon>Craniata</taxon>
        <taxon>Vertebrata</taxon>
        <taxon>Euteleostomi</taxon>
        <taxon>Archelosauria</taxon>
        <taxon>Archosauria</taxon>
        <taxon>Dinosauria</taxon>
        <taxon>Saurischia</taxon>
        <taxon>Theropoda</taxon>
        <taxon>Coelurosauria</taxon>
        <taxon>Aves</taxon>
        <taxon>Neognathae</taxon>
        <taxon>Neoaves</taxon>
        <taxon>Columbimorphae</taxon>
        <taxon>Columbiformes</taxon>
        <taxon>Columbidae</taxon>
        <taxon>Patagioenas</taxon>
    </lineage>
</organism>
<evidence type="ECO:0000256" key="2">
    <source>
        <dbReference type="ARBA" id="ARBA00004364"/>
    </source>
</evidence>
<evidence type="ECO:0000256" key="7">
    <source>
        <dbReference type="ARBA" id="ARBA00023157"/>
    </source>
</evidence>
<feature type="transmembrane region" description="Helical" evidence="11">
    <location>
        <begin position="88"/>
        <end position="111"/>
    </location>
</feature>
<gene>
    <name evidence="13" type="ORF">AV530_004628</name>
</gene>
<proteinExistence type="predicted"/>
<evidence type="ECO:0000256" key="10">
    <source>
        <dbReference type="ARBA" id="ARBA00044825"/>
    </source>
</evidence>
<name>A0A1V4KHQ4_PATFA</name>
<keyword evidence="6" id="KW-0564">Palmitate</keyword>
<keyword evidence="4" id="KW-0964">Secreted</keyword>
<keyword evidence="8" id="KW-0449">Lipoprotein</keyword>
<dbReference type="AlphaFoldDB" id="A0A1V4KHQ4"/>
<dbReference type="PROSITE" id="PS50869">
    <property type="entry name" value="BRICHOS"/>
    <property type="match status" value="1"/>
</dbReference>
<dbReference type="Pfam" id="PF08999">
    <property type="entry name" value="SP_C-Propep"/>
    <property type="match status" value="1"/>
</dbReference>
<reference evidence="13 14" key="1">
    <citation type="submission" date="2016-02" db="EMBL/GenBank/DDBJ databases">
        <title>Band-tailed pigeon sequencing and assembly.</title>
        <authorList>
            <person name="Soares A.E."/>
            <person name="Novak B.J."/>
            <person name="Rice E.S."/>
            <person name="O'Connell B."/>
            <person name="Chang D."/>
            <person name="Weber S."/>
            <person name="Shapiro B."/>
        </authorList>
    </citation>
    <scope>NUCLEOTIDE SEQUENCE [LARGE SCALE GENOMIC DNA]</scope>
    <source>
        <strain evidence="13">BTP2013</strain>
        <tissue evidence="13">Blood</tissue>
    </source>
</reference>
<keyword evidence="11" id="KW-0472">Membrane</keyword>
<keyword evidence="11" id="KW-1133">Transmembrane helix</keyword>
<evidence type="ECO:0000256" key="4">
    <source>
        <dbReference type="ARBA" id="ARBA00022525"/>
    </source>
</evidence>
<evidence type="ECO:0000256" key="3">
    <source>
        <dbReference type="ARBA" id="ARBA00022439"/>
    </source>
</evidence>
<evidence type="ECO:0000256" key="9">
    <source>
        <dbReference type="ARBA" id="ARBA00044778"/>
    </source>
</evidence>
<dbReference type="InterPro" id="IPR015091">
    <property type="entry name" value="Surfactant_protein_propep"/>
</dbReference>